<dbReference type="STRING" id="3775.A0A1Q3CX62"/>
<dbReference type="PANTHER" id="PTHR13902">
    <property type="entry name" value="SERINE/THREONINE-PROTEIN KINASE WNK WITH NO LYSINE -RELATED"/>
    <property type="match status" value="1"/>
</dbReference>
<evidence type="ECO:0000313" key="11">
    <source>
        <dbReference type="EMBL" id="GAV84846.1"/>
    </source>
</evidence>
<accession>A0A1Q3CX62</accession>
<dbReference type="InParanoid" id="A0A1Q3CX62"/>
<comment type="catalytic activity">
    <reaction evidence="7">
        <text>L-threonyl-[protein] + ATP = O-phospho-L-threonyl-[protein] + ADP + H(+)</text>
        <dbReference type="Rhea" id="RHEA:46608"/>
        <dbReference type="Rhea" id="RHEA-COMP:11060"/>
        <dbReference type="Rhea" id="RHEA-COMP:11605"/>
        <dbReference type="ChEBI" id="CHEBI:15378"/>
        <dbReference type="ChEBI" id="CHEBI:30013"/>
        <dbReference type="ChEBI" id="CHEBI:30616"/>
        <dbReference type="ChEBI" id="CHEBI:61977"/>
        <dbReference type="ChEBI" id="CHEBI:456216"/>
        <dbReference type="EC" id="2.7.11.1"/>
    </reaction>
</comment>
<evidence type="ECO:0000256" key="5">
    <source>
        <dbReference type="ARBA" id="ARBA00022777"/>
    </source>
</evidence>
<dbReference type="Proteomes" id="UP000187406">
    <property type="component" value="Unassembled WGS sequence"/>
</dbReference>
<dbReference type="SUPFAM" id="SSF56112">
    <property type="entry name" value="Protein kinase-like (PK-like)"/>
    <property type="match status" value="1"/>
</dbReference>
<feature type="domain" description="Protein kinase" evidence="10">
    <location>
        <begin position="21"/>
        <end position="278"/>
    </location>
</feature>
<dbReference type="Gene3D" id="3.30.200.20">
    <property type="entry name" value="Phosphorylase Kinase, domain 1"/>
    <property type="match status" value="1"/>
</dbReference>
<dbReference type="FunFam" id="3.10.20.90:FF:000255">
    <property type="entry name" value="probable serine/threonine-protein kinase WNK9"/>
    <property type="match status" value="1"/>
</dbReference>
<dbReference type="Pfam" id="PF12202">
    <property type="entry name" value="OSR1_C"/>
    <property type="match status" value="1"/>
</dbReference>
<keyword evidence="6" id="KW-0067">ATP-binding</keyword>
<protein>
    <recommendedName>
        <fullName evidence="1">non-specific serine/threonine protein kinase</fullName>
        <ecNumber evidence="1">2.7.11.1</ecNumber>
    </recommendedName>
</protein>
<dbReference type="GO" id="GO:0004674">
    <property type="term" value="F:protein serine/threonine kinase activity"/>
    <property type="evidence" value="ECO:0007669"/>
    <property type="project" value="UniProtKB-KW"/>
</dbReference>
<dbReference type="OrthoDB" id="4062651at2759"/>
<comment type="catalytic activity">
    <reaction evidence="8">
        <text>L-seryl-[protein] + ATP = O-phospho-L-seryl-[protein] + ADP + H(+)</text>
        <dbReference type="Rhea" id="RHEA:17989"/>
        <dbReference type="Rhea" id="RHEA-COMP:9863"/>
        <dbReference type="Rhea" id="RHEA-COMP:11604"/>
        <dbReference type="ChEBI" id="CHEBI:15378"/>
        <dbReference type="ChEBI" id="CHEBI:29999"/>
        <dbReference type="ChEBI" id="CHEBI:30616"/>
        <dbReference type="ChEBI" id="CHEBI:83421"/>
        <dbReference type="ChEBI" id="CHEBI:456216"/>
        <dbReference type="EC" id="2.7.11.1"/>
    </reaction>
</comment>
<dbReference type="InterPro" id="IPR000719">
    <property type="entry name" value="Prot_kinase_dom"/>
</dbReference>
<dbReference type="FunFam" id="1.10.510.10:FF:000046">
    <property type="entry name" value="probable serine/threonine-protein kinase WNK9"/>
    <property type="match status" value="1"/>
</dbReference>
<evidence type="ECO:0000256" key="4">
    <source>
        <dbReference type="ARBA" id="ARBA00022741"/>
    </source>
</evidence>
<evidence type="ECO:0000256" key="9">
    <source>
        <dbReference type="SAM" id="MobiDB-lite"/>
    </source>
</evidence>
<dbReference type="InterPro" id="IPR008271">
    <property type="entry name" value="Ser/Thr_kinase_AS"/>
</dbReference>
<feature type="compositionally biased region" description="Polar residues" evidence="9">
    <location>
        <begin position="644"/>
        <end position="655"/>
    </location>
</feature>
<dbReference type="AlphaFoldDB" id="A0A1Q3CX62"/>
<evidence type="ECO:0000256" key="3">
    <source>
        <dbReference type="ARBA" id="ARBA00022679"/>
    </source>
</evidence>
<dbReference type="InterPro" id="IPR050588">
    <property type="entry name" value="WNK_Ser-Thr_kinase"/>
</dbReference>
<dbReference type="InterPro" id="IPR011009">
    <property type="entry name" value="Kinase-like_dom_sf"/>
</dbReference>
<evidence type="ECO:0000256" key="7">
    <source>
        <dbReference type="ARBA" id="ARBA00047899"/>
    </source>
</evidence>
<keyword evidence="12" id="KW-1185">Reference proteome</keyword>
<evidence type="ECO:0000256" key="6">
    <source>
        <dbReference type="ARBA" id="ARBA00022840"/>
    </source>
</evidence>
<dbReference type="Gene3D" id="3.10.20.90">
    <property type="entry name" value="Phosphatidylinositol 3-kinase Catalytic Subunit, Chain A, domain 1"/>
    <property type="match status" value="1"/>
</dbReference>
<dbReference type="CDD" id="cd13983">
    <property type="entry name" value="STKc_WNK"/>
    <property type="match status" value="1"/>
</dbReference>
<evidence type="ECO:0000259" key="10">
    <source>
        <dbReference type="PROSITE" id="PS50011"/>
    </source>
</evidence>
<dbReference type="PROSITE" id="PS50011">
    <property type="entry name" value="PROTEIN_KINASE_DOM"/>
    <property type="match status" value="1"/>
</dbReference>
<dbReference type="FunFam" id="3.30.200.20:FF:000075">
    <property type="entry name" value="Probable serine/threonine-protein kinase WNK1"/>
    <property type="match status" value="1"/>
</dbReference>
<evidence type="ECO:0000256" key="2">
    <source>
        <dbReference type="ARBA" id="ARBA00022527"/>
    </source>
</evidence>
<organism evidence="11 12">
    <name type="scientific">Cephalotus follicularis</name>
    <name type="common">Albany pitcher plant</name>
    <dbReference type="NCBI Taxonomy" id="3775"/>
    <lineage>
        <taxon>Eukaryota</taxon>
        <taxon>Viridiplantae</taxon>
        <taxon>Streptophyta</taxon>
        <taxon>Embryophyta</taxon>
        <taxon>Tracheophyta</taxon>
        <taxon>Spermatophyta</taxon>
        <taxon>Magnoliopsida</taxon>
        <taxon>eudicotyledons</taxon>
        <taxon>Gunneridae</taxon>
        <taxon>Pentapetalae</taxon>
        <taxon>rosids</taxon>
        <taxon>fabids</taxon>
        <taxon>Oxalidales</taxon>
        <taxon>Cephalotaceae</taxon>
        <taxon>Cephalotus</taxon>
    </lineage>
</organism>
<dbReference type="Gene3D" id="1.10.510.10">
    <property type="entry name" value="Transferase(Phosphotransferase) domain 1"/>
    <property type="match status" value="1"/>
</dbReference>
<feature type="compositionally biased region" description="Polar residues" evidence="9">
    <location>
        <begin position="620"/>
        <end position="630"/>
    </location>
</feature>
<proteinExistence type="predicted"/>
<dbReference type="SMART" id="SM00220">
    <property type="entry name" value="S_TKc"/>
    <property type="match status" value="1"/>
</dbReference>
<dbReference type="EMBL" id="BDDD01003384">
    <property type="protein sequence ID" value="GAV84846.1"/>
    <property type="molecule type" value="Genomic_DNA"/>
</dbReference>
<dbReference type="Pfam" id="PF00069">
    <property type="entry name" value="Pkinase"/>
    <property type="match status" value="1"/>
</dbReference>
<keyword evidence="5 11" id="KW-0418">Kinase</keyword>
<evidence type="ECO:0000256" key="8">
    <source>
        <dbReference type="ARBA" id="ARBA00048679"/>
    </source>
</evidence>
<keyword evidence="4" id="KW-0547">Nucleotide-binding</keyword>
<reference evidence="12" key="1">
    <citation type="submission" date="2016-04" db="EMBL/GenBank/DDBJ databases">
        <title>Cephalotus genome sequencing.</title>
        <authorList>
            <person name="Fukushima K."/>
            <person name="Hasebe M."/>
            <person name="Fang X."/>
        </authorList>
    </citation>
    <scope>NUCLEOTIDE SEQUENCE [LARGE SCALE GENOMIC DNA]</scope>
    <source>
        <strain evidence="12">cv. St1</strain>
    </source>
</reference>
<evidence type="ECO:0000256" key="1">
    <source>
        <dbReference type="ARBA" id="ARBA00012513"/>
    </source>
</evidence>
<dbReference type="PROSITE" id="PS00108">
    <property type="entry name" value="PROTEIN_KINASE_ST"/>
    <property type="match status" value="1"/>
</dbReference>
<dbReference type="GO" id="GO:0005524">
    <property type="term" value="F:ATP binding"/>
    <property type="evidence" value="ECO:0007669"/>
    <property type="project" value="UniProtKB-KW"/>
</dbReference>
<comment type="caution">
    <text evidence="11">The sequence shown here is derived from an EMBL/GenBank/DDBJ whole genome shotgun (WGS) entry which is preliminary data.</text>
</comment>
<keyword evidence="3" id="KW-0808">Transferase</keyword>
<evidence type="ECO:0000313" key="12">
    <source>
        <dbReference type="Proteomes" id="UP000187406"/>
    </source>
</evidence>
<dbReference type="EC" id="2.7.11.1" evidence="1"/>
<sequence length="724" mass="82486">MNGLEQDYSEFVEVDPTGRYGRYNEILGKGASKTVYKAFDEYQGVEVAWNQVKLYDFQQSPEDLERLYCEIHLLKTLKHKNIMKFYTSWVDTVNRNINFVTEMFTSGTLRQYRLKHRRVNIRAVKHWCRQILSGLLYLHSHYPPVIHRDLKCDNIFVNGNKGEVKIGDLGLAAILRKYHAARCVGTPEFMAPEVYEEAYNELVDIYAFGMCILEMVTFEYPYSECTHPAQIYKKVTSGKKPEALYNVKDPQVRQFVEKCLATVSRRLTARELLNDPFLQLDDSVSDFGAMGYQRDFDEPGALMRQPLYQNCQNNSALHGYADCFGYEPANVLDYRRLEYQTSEIDIFTCHGDEHLADVDRTIKGRRREDDCIFLRLRIADKEGRIRNIYFPFDIETDTAWSVATEMVSELDITDQDVTKIADMIDGELATLLPDWKGGQCIEERPNGTSASFCHNCASNGYLLNNVSSNSRAPKNLQVVHCSEHGGGAIHGRFEEITYQVDGSEQCVTEGAPVPSCQSDSIHYADIWAQRDGPESSSQESKDIHCNKSHETLNESIFGNEERIISMDDQSVCSARNSSSLNSSTDCGILDDYENEIRRELRWLKAKYQMQLRELRDQKLSLKSKSPSVTPDSDDSENKKDHKNSQSSVITQPTKGNNEHLLKSSTFDAEEKCTKILNQRVMKCEASNGSSSPEKMFTAKSFYTGVLLPHSLHRATSLPVDAVDV</sequence>
<feature type="region of interest" description="Disordered" evidence="9">
    <location>
        <begin position="618"/>
        <end position="659"/>
    </location>
</feature>
<dbReference type="InterPro" id="IPR024678">
    <property type="entry name" value="Kinase_OSR1/WNK_CCT"/>
</dbReference>
<gene>
    <name evidence="11" type="ORF">CFOL_v3_28288</name>
</gene>
<keyword evidence="2" id="KW-0723">Serine/threonine-protein kinase</keyword>
<name>A0A1Q3CX62_CEPFO</name>